<evidence type="ECO:0000313" key="3">
    <source>
        <dbReference type="Proteomes" id="UP000254877"/>
    </source>
</evidence>
<dbReference type="EMBL" id="UGAB01000002">
    <property type="protein sequence ID" value="STF43452.1"/>
    <property type="molecule type" value="Genomic_DNA"/>
</dbReference>
<dbReference type="AlphaFoldDB" id="A0A376LGU4"/>
<name>A0A376LGU4_ECOLX</name>
<proteinExistence type="predicted"/>
<dbReference type="InterPro" id="IPR002104">
    <property type="entry name" value="Integrase_catalytic"/>
</dbReference>
<dbReference type="Proteomes" id="UP000254877">
    <property type="component" value="Unassembled WGS sequence"/>
</dbReference>
<accession>A0A376LGU4</accession>
<dbReference type="InterPro" id="IPR011010">
    <property type="entry name" value="DNA_brk_join_enz"/>
</dbReference>
<protein>
    <submittedName>
        <fullName evidence="2">Phage integrase site specific recombinase</fullName>
    </submittedName>
</protein>
<keyword evidence="1" id="KW-0233">DNA recombination</keyword>
<sequence>MTGARVNEIAQLLLSDVLADDGVYYLNLESDNESGKKLKNANARRKIPLHSKLISLGFIDYVNALKDAGYTRLFPELKPHKTKGYGRPVSAWFNESLLAGRLKLERNRSKSFHSFRHSVSTLLKEKGVSSELRAQLLGHVRGETETEVRYSKDLKPIHMIEVVEKIDFSLPDIAEFNIPDGLDAVRDALRRKRGKQTG</sequence>
<dbReference type="GO" id="GO:0003677">
    <property type="term" value="F:DNA binding"/>
    <property type="evidence" value="ECO:0007669"/>
    <property type="project" value="InterPro"/>
</dbReference>
<dbReference type="SUPFAM" id="SSF56349">
    <property type="entry name" value="DNA breaking-rejoining enzymes"/>
    <property type="match status" value="1"/>
</dbReference>
<organism evidence="2 3">
    <name type="scientific">Escherichia coli</name>
    <dbReference type="NCBI Taxonomy" id="562"/>
    <lineage>
        <taxon>Bacteria</taxon>
        <taxon>Pseudomonadati</taxon>
        <taxon>Pseudomonadota</taxon>
        <taxon>Gammaproteobacteria</taxon>
        <taxon>Enterobacterales</taxon>
        <taxon>Enterobacteriaceae</taxon>
        <taxon>Escherichia</taxon>
    </lineage>
</organism>
<evidence type="ECO:0000256" key="1">
    <source>
        <dbReference type="ARBA" id="ARBA00023172"/>
    </source>
</evidence>
<gene>
    <name evidence="2" type="ORF">NCTC7928_04148</name>
</gene>
<dbReference type="Gene3D" id="1.10.443.10">
    <property type="entry name" value="Intergrase catalytic core"/>
    <property type="match status" value="1"/>
</dbReference>
<reference evidence="2 3" key="1">
    <citation type="submission" date="2018-06" db="EMBL/GenBank/DDBJ databases">
        <authorList>
            <consortium name="Pathogen Informatics"/>
            <person name="Doyle S."/>
        </authorList>
    </citation>
    <scope>NUCLEOTIDE SEQUENCE [LARGE SCALE GENOMIC DNA]</scope>
    <source>
        <strain evidence="2 3">NCTC7928</strain>
    </source>
</reference>
<dbReference type="PROSITE" id="PS51898">
    <property type="entry name" value="TYR_RECOMBINASE"/>
    <property type="match status" value="1"/>
</dbReference>
<dbReference type="InterPro" id="IPR013762">
    <property type="entry name" value="Integrase-like_cat_sf"/>
</dbReference>
<dbReference type="GO" id="GO:0015074">
    <property type="term" value="P:DNA integration"/>
    <property type="evidence" value="ECO:0007669"/>
    <property type="project" value="InterPro"/>
</dbReference>
<evidence type="ECO:0000313" key="2">
    <source>
        <dbReference type="EMBL" id="STF43452.1"/>
    </source>
</evidence>
<dbReference type="CDD" id="cd01184">
    <property type="entry name" value="INT_C_like_1"/>
    <property type="match status" value="1"/>
</dbReference>
<dbReference type="GO" id="GO:0006310">
    <property type="term" value="P:DNA recombination"/>
    <property type="evidence" value="ECO:0007669"/>
    <property type="project" value="UniProtKB-KW"/>
</dbReference>
<dbReference type="Pfam" id="PF00589">
    <property type="entry name" value="Phage_integrase"/>
    <property type="match status" value="1"/>
</dbReference>